<feature type="compositionally biased region" description="Polar residues" evidence="2">
    <location>
        <begin position="56"/>
        <end position="71"/>
    </location>
</feature>
<evidence type="ECO:0000313" key="4">
    <source>
        <dbReference type="Proteomes" id="UP001373714"/>
    </source>
</evidence>
<evidence type="ECO:0000256" key="2">
    <source>
        <dbReference type="SAM" id="MobiDB-lite"/>
    </source>
</evidence>
<dbReference type="EMBL" id="JAVHNS010000011">
    <property type="protein sequence ID" value="KAK6340290.1"/>
    <property type="molecule type" value="Genomic_DNA"/>
</dbReference>
<protein>
    <submittedName>
        <fullName evidence="3">Uncharacterized protein</fullName>
    </submittedName>
</protein>
<reference evidence="3 4" key="1">
    <citation type="submission" date="2019-10" db="EMBL/GenBank/DDBJ databases">
        <authorList>
            <person name="Palmer J.M."/>
        </authorList>
    </citation>
    <scope>NUCLEOTIDE SEQUENCE [LARGE SCALE GENOMIC DNA]</scope>
    <source>
        <strain evidence="3 4">TWF730</strain>
    </source>
</reference>
<evidence type="ECO:0000256" key="1">
    <source>
        <dbReference type="SAM" id="Coils"/>
    </source>
</evidence>
<feature type="compositionally biased region" description="Basic and acidic residues" evidence="2">
    <location>
        <begin position="415"/>
        <end position="432"/>
    </location>
</feature>
<comment type="caution">
    <text evidence="3">The sequence shown here is derived from an EMBL/GenBank/DDBJ whole genome shotgun (WGS) entry which is preliminary data.</text>
</comment>
<sequence>MSNSPPPRQSTPAKGAGPSRFARFEKPGKAARDHPSPNPPAGNSFNFGFNKDPDGSISSTANLPAEGQTSAVMPLGAQASIAEPEVPASRVGDDAEESEILATSLSKVSLKEVPSEFIADFQESLKMSGKLHKNLQRLASCLASGTLDTATEQWILGTGPRSSRADQSANDDLSARNTLQAAQKSVGLGLFTRYEGSMEGSMEGLLPESDVGNETKVLGKSEIGGPNQEFMYTTDYHKSLFVSNSQRSAAQQSTSTALDIPFLPTTHTQASTEISSPSLKPTFPAANTSDFKKALPISYLPAKRDSFRLRLEQVGYENIAKVEKWTKHVPVSKSNQRHVHAFDTDKPIIDLPTGSKPKLKDTSLRFSPPNPNEQTRRRHSDSFCSTNKFESAIMSKHYDFKKHLKENQEPQSSMEKMEQVNHPEKTLTRGEETEAGSVNQIATEVTPAEQAGLILQDEVDQGYNPPTANVALRTQELRSDPFFQPLSPWKEIKTVSEKNRRFGREFYGEYFDNIWIKAYHTVKNRRFGRYNPIEGRRTFDRRRGEREVYDPSSDKTGTVQWKTHQIFECYFGMREVIGQMKNLDDEKTSTEKKVQTLQERFAKGEYGEFRDPEHMATHIRALKLQLDTIIPDRLMKFKVRQVLMKRAAETNLWDIAKQDIRYVYQGELLNGVLYMRDYFADIQPELSDEEIDELGKDMRHEDF</sequence>
<keyword evidence="4" id="KW-1185">Reference proteome</keyword>
<feature type="region of interest" description="Disordered" evidence="2">
    <location>
        <begin position="407"/>
        <end position="435"/>
    </location>
</feature>
<proteinExistence type="predicted"/>
<dbReference type="Proteomes" id="UP001373714">
    <property type="component" value="Unassembled WGS sequence"/>
</dbReference>
<evidence type="ECO:0000313" key="3">
    <source>
        <dbReference type="EMBL" id="KAK6340290.1"/>
    </source>
</evidence>
<feature type="region of interest" description="Disordered" evidence="2">
    <location>
        <begin position="346"/>
        <end position="382"/>
    </location>
</feature>
<feature type="coiled-coil region" evidence="1">
    <location>
        <begin position="573"/>
        <end position="600"/>
    </location>
</feature>
<gene>
    <name evidence="3" type="ORF">TWF730_002054</name>
</gene>
<dbReference type="AlphaFoldDB" id="A0AAV9UH54"/>
<feature type="compositionally biased region" description="Basic and acidic residues" evidence="2">
    <location>
        <begin position="22"/>
        <end position="35"/>
    </location>
</feature>
<feature type="region of interest" description="Disordered" evidence="2">
    <location>
        <begin position="1"/>
        <end position="77"/>
    </location>
</feature>
<accession>A0AAV9UH54</accession>
<keyword evidence="1" id="KW-0175">Coiled coil</keyword>
<organism evidence="3 4">
    <name type="scientific">Orbilia blumenaviensis</name>
    <dbReference type="NCBI Taxonomy" id="1796055"/>
    <lineage>
        <taxon>Eukaryota</taxon>
        <taxon>Fungi</taxon>
        <taxon>Dikarya</taxon>
        <taxon>Ascomycota</taxon>
        <taxon>Pezizomycotina</taxon>
        <taxon>Orbiliomycetes</taxon>
        <taxon>Orbiliales</taxon>
        <taxon>Orbiliaceae</taxon>
        <taxon>Orbilia</taxon>
    </lineage>
</organism>
<name>A0AAV9UH54_9PEZI</name>